<gene>
    <name evidence="3" type="ORF">SAMN06265219_101248</name>
</gene>
<name>A0A521AMV2_9BACT</name>
<accession>A0A521AMV2</accession>
<dbReference type="SUPFAM" id="SSF53800">
    <property type="entry name" value="Chelatase"/>
    <property type="match status" value="2"/>
</dbReference>
<evidence type="ECO:0000256" key="2">
    <source>
        <dbReference type="SAM" id="SignalP"/>
    </source>
</evidence>
<proteinExistence type="predicted"/>
<feature type="chain" id="PRO_5021838445" description="CbiX protein" evidence="2">
    <location>
        <begin position="25"/>
        <end position="568"/>
    </location>
</feature>
<dbReference type="PANTHER" id="PTHR33542:SF3">
    <property type="entry name" value="SIROHYDROCHLORIN FERROCHELATASE, CHLOROPLASTIC"/>
    <property type="match status" value="1"/>
</dbReference>
<keyword evidence="2" id="KW-0732">Signal</keyword>
<sequence length="568" mass="63745">MHSQIVQKWLAALFMTLISVSALAQHSETGFLVIAPDRGFMGNQEIRDIHASFDEHYSTSLSFVTPEETDRFLKEGIEALEKEGVNELVVLPLFVSDAHPLYKLASERLSGQNLTELPVQFAETMSQSYLAAEILVDRVLELSQNSKEESLVLVATGASNQEEKEAIKADVKRVLNMNHGFFDFDEEAVVVFGDTGGRSENAQKELEKNLASINEKGFTPVVIPFDFTQKLDDMMAFSSRIRPTVHKNGALYNGRDITPHENVELWLAKQANSYLPVNKENLGVIFMPHGSDYNWNRTMMDAIDELRDDYMIEHAFSMGDADLIEKATRKLEKRGATAITVLRIFSLESSFKSSTEFTLGLRESMGHGGMMMHGMGMPKRVVSSSEFYTTGGLEDSPLFAEALLDRAIGLSDNPEKETVILVGHGTRTEEGNARWLKNLESITAHMEKTAKEKGYNFRDFKFENWREDWPDIRDKHIANVRKMVTEAQKDGGTAIVVPARTTQGGHAQRWLGDLEFKHNGEGFAPHPLFVEWVEGLIQESLDHFNNGEKVSEGATTLRSTSESSHHDH</sequence>
<dbReference type="Gene3D" id="3.40.50.1400">
    <property type="match status" value="1"/>
</dbReference>
<organism evidence="3 4">
    <name type="scientific">Gracilimonas mengyeensis</name>
    <dbReference type="NCBI Taxonomy" id="1302730"/>
    <lineage>
        <taxon>Bacteria</taxon>
        <taxon>Pseudomonadati</taxon>
        <taxon>Balneolota</taxon>
        <taxon>Balneolia</taxon>
        <taxon>Balneolales</taxon>
        <taxon>Balneolaceae</taxon>
        <taxon>Gracilimonas</taxon>
    </lineage>
</organism>
<feature type="region of interest" description="Disordered" evidence="1">
    <location>
        <begin position="547"/>
        <end position="568"/>
    </location>
</feature>
<dbReference type="Proteomes" id="UP000317557">
    <property type="component" value="Unassembled WGS sequence"/>
</dbReference>
<dbReference type="RefSeq" id="WP_142452767.1">
    <property type="nucleotide sequence ID" value="NZ_FXTP01000001.1"/>
</dbReference>
<dbReference type="InterPro" id="IPR050963">
    <property type="entry name" value="Sirohydro_Cobaltochel/CbiX"/>
</dbReference>
<feature type="signal peptide" evidence="2">
    <location>
        <begin position="1"/>
        <end position="24"/>
    </location>
</feature>
<protein>
    <recommendedName>
        <fullName evidence="5">CbiX protein</fullName>
    </recommendedName>
</protein>
<dbReference type="AlphaFoldDB" id="A0A521AMV2"/>
<dbReference type="EMBL" id="FXTP01000001">
    <property type="protein sequence ID" value="SMO36122.1"/>
    <property type="molecule type" value="Genomic_DNA"/>
</dbReference>
<keyword evidence="4" id="KW-1185">Reference proteome</keyword>
<dbReference type="OrthoDB" id="1489951at2"/>
<evidence type="ECO:0000313" key="4">
    <source>
        <dbReference type="Proteomes" id="UP000317557"/>
    </source>
</evidence>
<evidence type="ECO:0000256" key="1">
    <source>
        <dbReference type="SAM" id="MobiDB-lite"/>
    </source>
</evidence>
<reference evidence="3 4" key="1">
    <citation type="submission" date="2017-05" db="EMBL/GenBank/DDBJ databases">
        <authorList>
            <person name="Varghese N."/>
            <person name="Submissions S."/>
        </authorList>
    </citation>
    <scope>NUCLEOTIDE SEQUENCE [LARGE SCALE GENOMIC DNA]</scope>
    <source>
        <strain evidence="3 4">DSM 21985</strain>
    </source>
</reference>
<dbReference type="PANTHER" id="PTHR33542">
    <property type="entry name" value="SIROHYDROCHLORIN FERROCHELATASE, CHLOROPLASTIC"/>
    <property type="match status" value="1"/>
</dbReference>
<evidence type="ECO:0000313" key="3">
    <source>
        <dbReference type="EMBL" id="SMO36122.1"/>
    </source>
</evidence>
<feature type="compositionally biased region" description="Polar residues" evidence="1">
    <location>
        <begin position="553"/>
        <end position="562"/>
    </location>
</feature>
<evidence type="ECO:0008006" key="5">
    <source>
        <dbReference type="Google" id="ProtNLM"/>
    </source>
</evidence>